<evidence type="ECO:0000313" key="1">
    <source>
        <dbReference type="EMBL" id="UWQ59965.1"/>
    </source>
</evidence>
<name>A0ABY5X120_LEICA</name>
<evidence type="ECO:0000313" key="2">
    <source>
        <dbReference type="Proteomes" id="UP001058184"/>
    </source>
</evidence>
<organism evidence="1 2">
    <name type="scientific">Leisingera caerulea</name>
    <name type="common">Phaeobacter caeruleus</name>
    <dbReference type="NCBI Taxonomy" id="506591"/>
    <lineage>
        <taxon>Bacteria</taxon>
        <taxon>Pseudomonadati</taxon>
        <taxon>Pseudomonadota</taxon>
        <taxon>Alphaproteobacteria</taxon>
        <taxon>Rhodobacterales</taxon>
        <taxon>Roseobacteraceae</taxon>
        <taxon>Leisingera</taxon>
    </lineage>
</organism>
<accession>A0ABY5X120</accession>
<protein>
    <submittedName>
        <fullName evidence="1">Uncharacterized protein</fullName>
    </submittedName>
</protein>
<proteinExistence type="predicted"/>
<keyword evidence="2" id="KW-1185">Reference proteome</keyword>
<dbReference type="EMBL" id="CP081078">
    <property type="protein sequence ID" value="UWQ59965.1"/>
    <property type="molecule type" value="Genomic_DNA"/>
</dbReference>
<dbReference type="Proteomes" id="UP001058184">
    <property type="component" value="Chromosome"/>
</dbReference>
<gene>
    <name evidence="1" type="ORF">K3722_07495</name>
</gene>
<sequence>MARHTLKNAVAKLGSNVLDGLRQIDIEETVGDVDLTAAGDAWQDHDTGIPGWTASISFLLDHEAAANQSLRAGDVVAFEGYTEGDGSGKTYYSGTASVLSHKLGGSYDGEATREYSCKGKGALNTAVVV</sequence>
<dbReference type="RefSeq" id="WP_260003795.1">
    <property type="nucleotide sequence ID" value="NZ_CP081078.1"/>
</dbReference>
<reference evidence="1" key="1">
    <citation type="submission" date="2021-08" db="EMBL/GenBank/DDBJ databases">
        <authorList>
            <person name="Nwanade C."/>
            <person name="Wang M."/>
            <person name="Masoudi A."/>
            <person name="Yu Z."/>
            <person name="Liu J."/>
        </authorList>
    </citation>
    <scope>NUCLEOTIDE SEQUENCE</scope>
    <source>
        <strain evidence="1">S141</strain>
    </source>
</reference>